<dbReference type="STRING" id="52.CMC5_081960"/>
<sequence length="387" mass="42356">MGPSLEALAEISRRMRAHARQATQSVALLILAAGCAGGPSSLVHTAASDTESVTAPTGLTTAATPAKTVDGALDPELTSYPYPFPVQFFSFTSQRQALRMAYMDVAPARPNGRVVLLLHGKNFSGAYWEPTIRALGERGFRVVVPDQVGFGKSSKPEAYQFTFQALAENTRALLDSLGVERVSVIGHSMGGMLAARWTLMMPKRTEKLVLVNPIGLEDWKLVVPYRSVDAWYQQELAATPESIREYQRTSYYDGTWKPEYERLIEIQAGWSRHPEFKRVAWNAALTYDMIFTQPVVYELQHIAVSTLLLIGQRDRTALGKAWASKEAAGTLGDYPALGRKAAQAILGSRLVELGGVGHLPQVEAFEAYRDALVPFLEAGGTAGKRGR</sequence>
<accession>A0A0K1ET27</accession>
<name>A0A0K1ET27_CHOCO</name>
<gene>
    <name evidence="2" type="ORF">CMC5_081960</name>
</gene>
<dbReference type="Gene3D" id="3.40.50.1820">
    <property type="entry name" value="alpha/beta hydrolase"/>
    <property type="match status" value="1"/>
</dbReference>
<dbReference type="AlphaFoldDB" id="A0A0K1ET27"/>
<evidence type="ECO:0000313" key="3">
    <source>
        <dbReference type="Proteomes" id="UP000067626"/>
    </source>
</evidence>
<proteinExistence type="predicted"/>
<protein>
    <submittedName>
        <fullName evidence="2">Alpha/beta hydrolase</fullName>
    </submittedName>
</protein>
<organism evidence="2 3">
    <name type="scientific">Chondromyces crocatus</name>
    <dbReference type="NCBI Taxonomy" id="52"/>
    <lineage>
        <taxon>Bacteria</taxon>
        <taxon>Pseudomonadati</taxon>
        <taxon>Myxococcota</taxon>
        <taxon>Polyangia</taxon>
        <taxon>Polyangiales</taxon>
        <taxon>Polyangiaceae</taxon>
        <taxon>Chondromyces</taxon>
    </lineage>
</organism>
<dbReference type="GO" id="GO:0016020">
    <property type="term" value="C:membrane"/>
    <property type="evidence" value="ECO:0007669"/>
    <property type="project" value="TreeGrafter"/>
</dbReference>
<keyword evidence="3" id="KW-1185">Reference proteome</keyword>
<evidence type="ECO:0000313" key="2">
    <source>
        <dbReference type="EMBL" id="AKT43959.1"/>
    </source>
</evidence>
<dbReference type="SUPFAM" id="SSF53474">
    <property type="entry name" value="alpha/beta-Hydrolases"/>
    <property type="match status" value="1"/>
</dbReference>
<dbReference type="PATRIC" id="fig|52.7.peg.9011"/>
<dbReference type="Pfam" id="PF00561">
    <property type="entry name" value="Abhydrolase_1"/>
    <property type="match status" value="1"/>
</dbReference>
<dbReference type="GO" id="GO:0016787">
    <property type="term" value="F:hydrolase activity"/>
    <property type="evidence" value="ECO:0007669"/>
    <property type="project" value="UniProtKB-KW"/>
</dbReference>
<dbReference type="InterPro" id="IPR000073">
    <property type="entry name" value="AB_hydrolase_1"/>
</dbReference>
<dbReference type="PANTHER" id="PTHR43798">
    <property type="entry name" value="MONOACYLGLYCEROL LIPASE"/>
    <property type="match status" value="1"/>
</dbReference>
<keyword evidence="2" id="KW-0378">Hydrolase</keyword>
<dbReference type="KEGG" id="ccro:CMC5_081960"/>
<evidence type="ECO:0000259" key="1">
    <source>
        <dbReference type="Pfam" id="PF00561"/>
    </source>
</evidence>
<feature type="domain" description="AB hydrolase-1" evidence="1">
    <location>
        <begin position="114"/>
        <end position="220"/>
    </location>
</feature>
<dbReference type="EMBL" id="CP012159">
    <property type="protein sequence ID" value="AKT43959.1"/>
    <property type="molecule type" value="Genomic_DNA"/>
</dbReference>
<dbReference type="Proteomes" id="UP000067626">
    <property type="component" value="Chromosome"/>
</dbReference>
<dbReference type="InterPro" id="IPR029058">
    <property type="entry name" value="AB_hydrolase_fold"/>
</dbReference>
<reference evidence="2 3" key="1">
    <citation type="submission" date="2015-07" db="EMBL/GenBank/DDBJ databases">
        <title>Genome analysis of myxobacterium Chondromyces crocatus Cm c5 reveals a high potential for natural compound synthesis and the genetic basis for the loss of fruiting body formation.</title>
        <authorList>
            <person name="Zaburannyi N."/>
            <person name="Bunk B."/>
            <person name="Maier J."/>
            <person name="Overmann J."/>
            <person name="Mueller R."/>
        </authorList>
    </citation>
    <scope>NUCLEOTIDE SEQUENCE [LARGE SCALE GENOMIC DNA]</scope>
    <source>
        <strain evidence="2 3">Cm c5</strain>
    </source>
</reference>
<dbReference type="InterPro" id="IPR050266">
    <property type="entry name" value="AB_hydrolase_sf"/>
</dbReference>
<dbReference type="PRINTS" id="PR00111">
    <property type="entry name" value="ABHYDROLASE"/>
</dbReference>
<dbReference type="PANTHER" id="PTHR43798:SF33">
    <property type="entry name" value="HYDROLASE, PUTATIVE (AFU_ORTHOLOGUE AFUA_2G14860)-RELATED"/>
    <property type="match status" value="1"/>
</dbReference>